<proteinExistence type="predicted"/>
<name>A0A183CZH8_9BILA</name>
<evidence type="ECO:0000313" key="2">
    <source>
        <dbReference type="WBParaSite" id="GPUH_0000187401-mRNA-1"/>
    </source>
</evidence>
<reference evidence="2" key="1">
    <citation type="submission" date="2016-06" db="UniProtKB">
        <authorList>
            <consortium name="WormBaseParasite"/>
        </authorList>
    </citation>
    <scope>IDENTIFICATION</scope>
</reference>
<protein>
    <submittedName>
        <fullName evidence="2">DUF1604 domain-containing protein</fullName>
    </submittedName>
</protein>
<feature type="region of interest" description="Disordered" evidence="1">
    <location>
        <begin position="213"/>
        <end position="238"/>
    </location>
</feature>
<evidence type="ECO:0000256" key="1">
    <source>
        <dbReference type="SAM" id="MobiDB-lite"/>
    </source>
</evidence>
<accession>A0A183CZH8</accession>
<dbReference type="AlphaFoldDB" id="A0A183CZH8"/>
<feature type="compositionally biased region" description="Basic and acidic residues" evidence="1">
    <location>
        <begin position="215"/>
        <end position="238"/>
    </location>
</feature>
<sequence length="238" mass="27585">LFASHENITIPVDSNVPERRLRLMEKTEQNARADKVGVRLFAEELHRKAYGEQRKLGRSSSLSASMLQLDYEPWYDRKAIRKNIIHESIANSKETRKRFESESDLILSKAIPISSDFQRQKSPKAAQHNREVFAKETDLALGYRRPNGILLYGLSNREQQILSFFKENMDVIHDLGITIPRPLQALMDGNGRTEEERSAAELLYQYDSDTAVQHHSWEKTDDNRKETNYSDDDYARTV</sequence>
<organism evidence="2">
    <name type="scientific">Gongylonema pulchrum</name>
    <dbReference type="NCBI Taxonomy" id="637853"/>
    <lineage>
        <taxon>Eukaryota</taxon>
        <taxon>Metazoa</taxon>
        <taxon>Ecdysozoa</taxon>
        <taxon>Nematoda</taxon>
        <taxon>Chromadorea</taxon>
        <taxon>Rhabditida</taxon>
        <taxon>Spirurina</taxon>
        <taxon>Spiruromorpha</taxon>
        <taxon>Spiruroidea</taxon>
        <taxon>Gongylonematidae</taxon>
        <taxon>Gongylonema</taxon>
    </lineage>
</organism>
<dbReference type="WBParaSite" id="GPUH_0000187401-mRNA-1">
    <property type="protein sequence ID" value="GPUH_0000187401-mRNA-1"/>
    <property type="gene ID" value="GPUH_0000187401"/>
</dbReference>